<proteinExistence type="predicted"/>
<dbReference type="Proteomes" id="UP000654075">
    <property type="component" value="Unassembled WGS sequence"/>
</dbReference>
<organism evidence="1 2">
    <name type="scientific">Polarella glacialis</name>
    <name type="common">Dinoflagellate</name>
    <dbReference type="NCBI Taxonomy" id="89957"/>
    <lineage>
        <taxon>Eukaryota</taxon>
        <taxon>Sar</taxon>
        <taxon>Alveolata</taxon>
        <taxon>Dinophyceae</taxon>
        <taxon>Suessiales</taxon>
        <taxon>Suessiaceae</taxon>
        <taxon>Polarella</taxon>
    </lineage>
</organism>
<gene>
    <name evidence="1" type="ORF">PGLA1383_LOCUS42924</name>
</gene>
<dbReference type="AlphaFoldDB" id="A0A813GFK4"/>
<sequence>MGGRSSRQPAAAPRIVAAGATSESVAAASLKVAPPDVGFASWTAKRKDLPVLAASWAEHVPADQKDADARRCALLEVASMEVPKGWAVWALADDSELRSGGFYLQAPTDAQVLVLLETGEVNVVRRLVVAPGVPLSVANTVVRAWLYSMTPKRYEVACPEDFHVFGLQVER</sequence>
<accession>A0A813GFK4</accession>
<protein>
    <submittedName>
        <fullName evidence="1">Uncharacterized protein</fullName>
    </submittedName>
</protein>
<comment type="caution">
    <text evidence="1">The sequence shown here is derived from an EMBL/GenBank/DDBJ whole genome shotgun (WGS) entry which is preliminary data.</text>
</comment>
<keyword evidence="2" id="KW-1185">Reference proteome</keyword>
<dbReference type="EMBL" id="CAJNNV010028861">
    <property type="protein sequence ID" value="CAE8625948.1"/>
    <property type="molecule type" value="Genomic_DNA"/>
</dbReference>
<name>A0A813GFK4_POLGL</name>
<evidence type="ECO:0000313" key="2">
    <source>
        <dbReference type="Proteomes" id="UP000654075"/>
    </source>
</evidence>
<evidence type="ECO:0000313" key="1">
    <source>
        <dbReference type="EMBL" id="CAE8625948.1"/>
    </source>
</evidence>
<reference evidence="1" key="1">
    <citation type="submission" date="2021-02" db="EMBL/GenBank/DDBJ databases">
        <authorList>
            <person name="Dougan E. K."/>
            <person name="Rhodes N."/>
            <person name="Thang M."/>
            <person name="Chan C."/>
        </authorList>
    </citation>
    <scope>NUCLEOTIDE SEQUENCE</scope>
</reference>